<name>A0A383C383_9ZZZZ</name>
<feature type="domain" description="NAD-dependent epimerase/dehydratase" evidence="1">
    <location>
        <begin position="25"/>
        <end position="61"/>
    </location>
</feature>
<evidence type="ECO:0000313" key="2">
    <source>
        <dbReference type="EMBL" id="SVE26499.1"/>
    </source>
</evidence>
<sequence length="204" mass="21960">MGLGLAPGTAAARGLPNRRSRALRILILGGTGFIGPHQVRYALERGHTVTLFNRGRTNPHLFPGVEKLVGDRDGDLDALRGREWDAVLDNSGFEPLIVRDSAQLLSGSVGQYLFVSTQSVYAERSIIDQDESGAVGRPGIPEDQWEGYGPLKALCEREVQRALPGGSTIVRPPVIVGPGDASDRFTYWVDRVHRGGEVLAPGAP</sequence>
<dbReference type="InterPro" id="IPR036291">
    <property type="entry name" value="NAD(P)-bd_dom_sf"/>
</dbReference>
<dbReference type="EMBL" id="UINC01205358">
    <property type="protein sequence ID" value="SVE26499.1"/>
    <property type="molecule type" value="Genomic_DNA"/>
</dbReference>
<accession>A0A383C383</accession>
<feature type="non-terminal residue" evidence="2">
    <location>
        <position position="204"/>
    </location>
</feature>
<gene>
    <name evidence="2" type="ORF">METZ01_LOCUS479353</name>
</gene>
<dbReference type="SUPFAM" id="SSF51735">
    <property type="entry name" value="NAD(P)-binding Rossmann-fold domains"/>
    <property type="match status" value="1"/>
</dbReference>
<protein>
    <recommendedName>
        <fullName evidence="1">NAD-dependent epimerase/dehydratase domain-containing protein</fullName>
    </recommendedName>
</protein>
<dbReference type="AlphaFoldDB" id="A0A383C383"/>
<dbReference type="Pfam" id="PF01370">
    <property type="entry name" value="Epimerase"/>
    <property type="match status" value="1"/>
</dbReference>
<organism evidence="2">
    <name type="scientific">marine metagenome</name>
    <dbReference type="NCBI Taxonomy" id="408172"/>
    <lineage>
        <taxon>unclassified sequences</taxon>
        <taxon>metagenomes</taxon>
        <taxon>ecological metagenomes</taxon>
    </lineage>
</organism>
<evidence type="ECO:0000259" key="1">
    <source>
        <dbReference type="Pfam" id="PF01370"/>
    </source>
</evidence>
<proteinExistence type="predicted"/>
<dbReference type="InterPro" id="IPR001509">
    <property type="entry name" value="Epimerase_deHydtase"/>
</dbReference>
<reference evidence="2" key="1">
    <citation type="submission" date="2018-05" db="EMBL/GenBank/DDBJ databases">
        <authorList>
            <person name="Lanie J.A."/>
            <person name="Ng W.-L."/>
            <person name="Kazmierczak K.M."/>
            <person name="Andrzejewski T.M."/>
            <person name="Davidsen T.M."/>
            <person name="Wayne K.J."/>
            <person name="Tettelin H."/>
            <person name="Glass J.I."/>
            <person name="Rusch D."/>
            <person name="Podicherti R."/>
            <person name="Tsui H.-C.T."/>
            <person name="Winkler M.E."/>
        </authorList>
    </citation>
    <scope>NUCLEOTIDE SEQUENCE</scope>
</reference>
<dbReference type="Gene3D" id="3.40.50.720">
    <property type="entry name" value="NAD(P)-binding Rossmann-like Domain"/>
    <property type="match status" value="1"/>
</dbReference>